<dbReference type="RefSeq" id="WP_117613475.1">
    <property type="nucleotide sequence ID" value="NZ_CP173381.1"/>
</dbReference>
<dbReference type="Pfam" id="PF13643">
    <property type="entry name" value="DUF4145"/>
    <property type="match status" value="1"/>
</dbReference>
<gene>
    <name evidence="2" type="ORF">DXB12_08160</name>
</gene>
<keyword evidence="3" id="KW-1185">Reference proteome</keyword>
<dbReference type="Proteomes" id="UP000261055">
    <property type="component" value="Unassembled WGS sequence"/>
</dbReference>
<comment type="caution">
    <text evidence="2">The sequence shown here is derived from an EMBL/GenBank/DDBJ whole genome shotgun (WGS) entry which is preliminary data.</text>
</comment>
<dbReference type="AlphaFoldDB" id="A0A3E5GSV3"/>
<dbReference type="InterPro" id="IPR025285">
    <property type="entry name" value="DUF4145"/>
</dbReference>
<name>A0A3E5GSV3_9FIRM</name>
<evidence type="ECO:0000313" key="3">
    <source>
        <dbReference type="Proteomes" id="UP000261055"/>
    </source>
</evidence>
<reference evidence="2 3" key="1">
    <citation type="submission" date="2018-08" db="EMBL/GenBank/DDBJ databases">
        <title>A genome reference for cultivated species of the human gut microbiota.</title>
        <authorList>
            <person name="Zou Y."/>
            <person name="Xue W."/>
            <person name="Luo G."/>
        </authorList>
    </citation>
    <scope>NUCLEOTIDE SEQUENCE [LARGE SCALE GENOMIC DNA]</scope>
    <source>
        <strain evidence="2 3">OM02-12</strain>
    </source>
</reference>
<organism evidence="2 3">
    <name type="scientific">Dorea formicigenerans</name>
    <dbReference type="NCBI Taxonomy" id="39486"/>
    <lineage>
        <taxon>Bacteria</taxon>
        <taxon>Bacillati</taxon>
        <taxon>Bacillota</taxon>
        <taxon>Clostridia</taxon>
        <taxon>Lachnospirales</taxon>
        <taxon>Lachnospiraceae</taxon>
        <taxon>Dorea</taxon>
    </lineage>
</organism>
<accession>A0A3E5GSV3</accession>
<evidence type="ECO:0000259" key="1">
    <source>
        <dbReference type="Pfam" id="PF13643"/>
    </source>
</evidence>
<sequence length="223" mass="25305">MAGFQCPFCSAIMAVTPDTQTIRRPSFSFSDESPLLKGFSDSCLDISFYQCPHCKEYTILAKGIGSAVKDVNTAIRPQSQARKYPDYIPLAIRSDYEEASAILYLSPKASATLSRRCLQGMIRDFFQISKGNLFEEINAIKDKIPAEQWAVLDGVRRIGNIGAHMEKDINLIVDIEPDEAQKLIKLIELLLQQWYIERHNQQELFADIIGIDQAKQQERKKTE</sequence>
<protein>
    <submittedName>
        <fullName evidence="2">DUF4145 domain-containing protein</fullName>
    </submittedName>
</protein>
<dbReference type="EMBL" id="QSVQ01000008">
    <property type="protein sequence ID" value="RGO50776.1"/>
    <property type="molecule type" value="Genomic_DNA"/>
</dbReference>
<feature type="domain" description="DUF4145" evidence="1">
    <location>
        <begin position="97"/>
        <end position="187"/>
    </location>
</feature>
<proteinExistence type="predicted"/>
<evidence type="ECO:0000313" key="2">
    <source>
        <dbReference type="EMBL" id="RGO50776.1"/>
    </source>
</evidence>